<feature type="transmembrane region" description="Helical" evidence="1">
    <location>
        <begin position="20"/>
        <end position="38"/>
    </location>
</feature>
<dbReference type="RefSeq" id="WP_185060806.1">
    <property type="nucleotide sequence ID" value="NZ_BAABJP010000029.1"/>
</dbReference>
<reference evidence="3" key="1">
    <citation type="journal article" date="2019" name="Int. J. Syst. Evol. Microbiol.">
        <title>The Global Catalogue of Microorganisms (GCM) 10K type strain sequencing project: providing services to taxonomists for standard genome sequencing and annotation.</title>
        <authorList>
            <consortium name="The Broad Institute Genomics Platform"/>
            <consortium name="The Broad Institute Genome Sequencing Center for Infectious Disease"/>
            <person name="Wu L."/>
            <person name="Ma J."/>
        </authorList>
    </citation>
    <scope>NUCLEOTIDE SEQUENCE [LARGE SCALE GENOMIC DNA]</scope>
    <source>
        <strain evidence="3">JCM 18303</strain>
    </source>
</reference>
<keyword evidence="1" id="KW-1133">Transmembrane helix</keyword>
<keyword evidence="1" id="KW-0472">Membrane</keyword>
<proteinExistence type="predicted"/>
<evidence type="ECO:0000313" key="2">
    <source>
        <dbReference type="EMBL" id="GAA5163324.1"/>
    </source>
</evidence>
<evidence type="ECO:0000256" key="1">
    <source>
        <dbReference type="SAM" id="Phobius"/>
    </source>
</evidence>
<keyword evidence="1" id="KW-0812">Transmembrane</keyword>
<name>A0ABP9QK90_9PSEU</name>
<dbReference type="Proteomes" id="UP001428817">
    <property type="component" value="Unassembled WGS sequence"/>
</dbReference>
<feature type="transmembrane region" description="Helical" evidence="1">
    <location>
        <begin position="58"/>
        <end position="76"/>
    </location>
</feature>
<dbReference type="EMBL" id="BAABJP010000029">
    <property type="protein sequence ID" value="GAA5163324.1"/>
    <property type="molecule type" value="Genomic_DNA"/>
</dbReference>
<keyword evidence="3" id="KW-1185">Reference proteome</keyword>
<accession>A0ABP9QK90</accession>
<sequence>MSPSTPCADRLARRADLTNGLVSGLVAGTASGVLLARLEMLPTLALLVGSHSALAGGLVHLLVAAGLGAMFASYLGSATHLHDLVTAGVLYGVIWWLIIPVLLVPAWLSQNVNTVVVHFAVMSMAGQAIFGPINGAVVYGLRRVRGGSTRA</sequence>
<protein>
    <submittedName>
        <fullName evidence="2">Uncharacterized protein</fullName>
    </submittedName>
</protein>
<feature type="transmembrane region" description="Helical" evidence="1">
    <location>
        <begin position="88"/>
        <end position="109"/>
    </location>
</feature>
<gene>
    <name evidence="2" type="ORF">GCM10023321_49990</name>
</gene>
<evidence type="ECO:0000313" key="3">
    <source>
        <dbReference type="Proteomes" id="UP001428817"/>
    </source>
</evidence>
<organism evidence="2 3">
    <name type="scientific">Pseudonocardia eucalypti</name>
    <dbReference type="NCBI Taxonomy" id="648755"/>
    <lineage>
        <taxon>Bacteria</taxon>
        <taxon>Bacillati</taxon>
        <taxon>Actinomycetota</taxon>
        <taxon>Actinomycetes</taxon>
        <taxon>Pseudonocardiales</taxon>
        <taxon>Pseudonocardiaceae</taxon>
        <taxon>Pseudonocardia</taxon>
    </lineage>
</organism>
<feature type="transmembrane region" description="Helical" evidence="1">
    <location>
        <begin position="115"/>
        <end position="141"/>
    </location>
</feature>
<comment type="caution">
    <text evidence="2">The sequence shown here is derived from an EMBL/GenBank/DDBJ whole genome shotgun (WGS) entry which is preliminary data.</text>
</comment>